<evidence type="ECO:0000313" key="2">
    <source>
        <dbReference type="Proteomes" id="UP000054770"/>
    </source>
</evidence>
<keyword evidence="2" id="KW-1185">Reference proteome</keyword>
<organism evidence="1 2">
    <name type="scientific">Caballeronia choica</name>
    <dbReference type="NCBI Taxonomy" id="326476"/>
    <lineage>
        <taxon>Bacteria</taxon>
        <taxon>Pseudomonadati</taxon>
        <taxon>Pseudomonadota</taxon>
        <taxon>Betaproteobacteria</taxon>
        <taxon>Burkholderiales</taxon>
        <taxon>Burkholderiaceae</taxon>
        <taxon>Caballeronia</taxon>
    </lineage>
</organism>
<dbReference type="Proteomes" id="UP000054770">
    <property type="component" value="Unassembled WGS sequence"/>
</dbReference>
<protein>
    <submittedName>
        <fullName evidence="1">Uncharacterized protein</fullName>
    </submittedName>
</protein>
<dbReference type="EMBL" id="FCON02000589">
    <property type="protein sequence ID" value="SAL88963.1"/>
    <property type="molecule type" value="Genomic_DNA"/>
</dbReference>
<dbReference type="AlphaFoldDB" id="A0A158L755"/>
<proteinExistence type="predicted"/>
<accession>A0A158L755</accession>
<name>A0A158L755_9BURK</name>
<gene>
    <name evidence="1" type="ORF">AWB68_08954</name>
</gene>
<comment type="caution">
    <text evidence="1">The sequence shown here is derived from an EMBL/GenBank/DDBJ whole genome shotgun (WGS) entry which is preliminary data.</text>
</comment>
<sequence length="156" mass="17221">MIRHDVVEPFPKGVHAAISTSMEEADAACGGIHHDGCQHGNHRSGTDTAAHQNNRRSLGTVQDKIAIWSAHLDVPSSMQFVMQQVGNSAGRFCGVIVARGLALHGNAQPFPVRCIRETVLARLFEIEFADKALDAYELARFERREILSVRGHEIER</sequence>
<evidence type="ECO:0000313" key="1">
    <source>
        <dbReference type="EMBL" id="SAL88963.1"/>
    </source>
</evidence>
<reference evidence="1" key="1">
    <citation type="submission" date="2016-01" db="EMBL/GenBank/DDBJ databases">
        <authorList>
            <person name="Peeters C."/>
        </authorList>
    </citation>
    <scope>NUCLEOTIDE SEQUENCE [LARGE SCALE GENOMIC DNA]</scope>
    <source>
        <strain evidence="1">LMG 22940</strain>
    </source>
</reference>